<evidence type="ECO:0000256" key="12">
    <source>
        <dbReference type="ARBA" id="ARBA00057509"/>
    </source>
</evidence>
<dbReference type="PROSITE" id="PS51111">
    <property type="entry name" value="REJ"/>
    <property type="match status" value="1"/>
</dbReference>
<feature type="region of interest" description="Disordered" evidence="19">
    <location>
        <begin position="51"/>
        <end position="106"/>
    </location>
</feature>
<comment type="caution">
    <text evidence="18">Lacks conserved residue(s) required for the propagation of feature annotation.</text>
</comment>
<dbReference type="CDD" id="cd01752">
    <property type="entry name" value="PLAT_polycystin"/>
    <property type="match status" value="1"/>
</dbReference>
<evidence type="ECO:0000256" key="15">
    <source>
        <dbReference type="ARBA" id="ARBA00077182"/>
    </source>
</evidence>
<evidence type="ECO:0000256" key="14">
    <source>
        <dbReference type="ARBA" id="ARBA00068425"/>
    </source>
</evidence>
<dbReference type="GO" id="GO:0005262">
    <property type="term" value="F:calcium channel activity"/>
    <property type="evidence" value="ECO:0007669"/>
    <property type="project" value="TreeGrafter"/>
</dbReference>
<dbReference type="OrthoDB" id="2121937at2759"/>
<dbReference type="PROSITE" id="PS50095">
    <property type="entry name" value="PLAT"/>
    <property type="match status" value="1"/>
</dbReference>
<feature type="transmembrane region" description="Helical" evidence="20">
    <location>
        <begin position="2036"/>
        <end position="2056"/>
    </location>
</feature>
<protein>
    <recommendedName>
        <fullName evidence="14">Polycystin family receptor for egg jelly</fullName>
    </recommendedName>
    <alternativeName>
        <fullName evidence="15">PKD and REJ homolog</fullName>
    </alternativeName>
    <alternativeName>
        <fullName evidence="16">Polycystic kidney disease and receptor for egg jelly-related protein</fullName>
    </alternativeName>
</protein>
<dbReference type="PANTHER" id="PTHR10877:SF185">
    <property type="entry name" value="POLYCYSTIN FAMILY RECEPTOR FOR EGG JELLY"/>
    <property type="match status" value="1"/>
</dbReference>
<dbReference type="InterPro" id="IPR013122">
    <property type="entry name" value="PKD1_2_channel"/>
</dbReference>
<evidence type="ECO:0000256" key="1">
    <source>
        <dbReference type="ARBA" id="ARBA00004123"/>
    </source>
</evidence>
<feature type="chain" id="PRO_5027828003" description="Polycystin family receptor for egg jelly" evidence="21">
    <location>
        <begin position="21"/>
        <end position="2292"/>
    </location>
</feature>
<gene>
    <name evidence="25" type="primary">LOC118357328</name>
</gene>
<keyword evidence="8 20" id="KW-0472">Membrane</keyword>
<dbReference type="GO" id="GO:0005886">
    <property type="term" value="C:plasma membrane"/>
    <property type="evidence" value="ECO:0007669"/>
    <property type="project" value="UniProtKB-SubCell"/>
</dbReference>
<sequence>MGPGPALLLFLSLGPGLGLGLGLGLDRGLLPQPPAPRRARAAVLVSWAPGAPASGPRSSDVASARRPPPAARTGGPAQGDAAAPRGWRGGPGVGEPAGSARLQLRPRAAPGGGVVLRGGGRLCLPRGPARPFCVLLRVVLRARLAAAPTPVDLRLSARHGRLSLLWRTPLQRALGRPEWTFRLVRVPPANLRRPRRAASDLPADGPRPYAGFVAQTKCPTDGPTPVVLEAVNSDGPQAIESSVSCQVSDEATCEVTMVKINRNKDGVPVVLTRKMEDTFNATFNHECPHSTLIVPQWQVFSVPSVNDVPKWYRPLDVPTIKSGHIPTILHIPPNSLSWGVYVFRFTVNIYTKRNWPRVSKSDFIYVTIVRGDLKAVIPGGPNITVNFTSRLVLDGTNSSDPESDNPSEGLLFSWYCTTDPKNYQGAKITVMSNSVCHPKQTDLSWRWAPGPVLTLSPGILKGGGVYFFRMVIRKGGRTAYIDKMVHVLKGPPPAANISCIENCGAVLVISDRFSLFLNCTNCSARQDVYKWSILSSSGDEITFDWVKHTTTGRNGASLSIKAFAFKDFPEAEFWMSVHLATWSGETLDLRHPLIINYVPQSGECTINPDKGVAFFTRFVIRCNNFKDKNIPLTYKMVVSDLYGFGQISSVKENPLGAILYLGSESTSPPSFLPVGVLASRYAVKIHVQVYDALGTFSQVTLYATVHAPTDKISGKDVLDRLFNFTMGPNSSLSTLLDNQEFLPAGYLIYIAASVLNNMKPELTLHAERTRLREYLVNQTFVLPNSTLVEVSQVVMSVTKLTQTTSGFTRMAQKLATVRIWQANRALQQSRQKDPQFYSEQIEIVSTGILTTLSNIFKLTVSYEVVDEPFYELELLADTILEGKVPGNETTAMTSSSFNVYVRKAEKWDVTDVFSNEKSSRNYFRLTLNVSSVPSLPPNAPISTMFCEFADDPFPWMNDQESCSAEVVGFRMTGSTPNGDVIEILPDVAEVYIARKNLSFAAFNLTVGPENEPEGAEESFSMTTGEFRFEVDSSVVKELLVHIVTEVTVLFTVLVYAGSEMTPTALVATFLVPHDIPPMANQSDLFDSACTVREARVVCLPASLLQVIAQRSGSSECTLIIVLQAPHFVKKASEKLVRIALFSAHCLDMYGIQSDWREDTCVLGEKTTWRRVHCICANTRRARRQLDLIKQASTHLQTHFLTAKVIVVPNPVDLRLEVIKNVTQNPVTLFTVLFIMLTYIILAFWALLRDDVDQYLRLHVVILLDNDPYDKVCYLVTIFTGSRGGAGTRADVFIQLRGTDGASDVHCLSHPYFKTLYRGSIYTFLLTTKSDLGDIHSIRVWHNNEGKAPSWYLSRIKVENLFSRRIWLFLCREWLSIDTSLDRTFHVTDPDKPINRRDFFLTESSYKMGRDHTWFSIFSSVNSSSFTRLQRLSCCLAMLMASLLCNIMFFNLDRPEETESEEGRYIRLMMIGLESVLFTLPLQLLITFLFTYSQREPRVTLEKVSPRKDSLELENIYWEEFLKKWHAHETVHAPTKEPSNLPSGKGPRLQKTAKVLSATPRQRKKGESKVSRTQGKNINASKAKTNNNQDVASGELPSQTGPVELKEKSSITLSSCCIYIAWFLVFAISIISSFFIIFYGLTYGYEKSMEWLIASFCSFCLSIFLVQTCKIILLSCFRTSRPKFCKNLPWASGYQYTEIELRSKLSPEEMQERHELIVQLRRSRMYQPLTEDEILIFKRKKTIKRRALLFLCYILTHFIFLALLLSLVALLRHTDSFYYNQFIRSQFSVDLGSVTKLADIYRWLNSVLVPLLHNDPNPTFLPDSSSKILGLPLLRQVRAKPGDKACLPANNFAQTGMEGEVHCHPNYGTDPEDTRNYSSLWTKLAKRSEDKHANGFTYKPPEKTWGYFSHGLLHTYGSGGYAFYFFPEQQQFNSTVRLRELQSSGWLDEKTWAVILELTTFNPDVSLFCSVSVIFEASQLGVVNTSISVHSFSVADFDRETSAEVYLYVAILIFVLAYIVDEGYIITQERASYVRSVYNLLNFALKCIFTVLIVLFFRRHFLATGIIRFYLSNPADFIPFHAVSQVDHVMRIILGFLLFLTILKTLRYSRFFYDVRLAQRAIQAALPGICHMALVVSVYFFVYVAFGYLVFGQHEWNYSNLIHATQTIFSYCVSAFQNTEFSNNRVLGVLFLSSFMLVMICILINLFQAVILSAYEEMKQPVYEEPSEEAEAVTYLCRKLRAMFRFLTFQPRDKDEPEFFVNMLYGQPEKNSRRYLGLKTRNVNGKKMVYLVV</sequence>
<evidence type="ECO:0000256" key="8">
    <source>
        <dbReference type="ARBA" id="ARBA00023136"/>
    </source>
</evidence>
<feature type="transmembrane region" description="Helical" evidence="20">
    <location>
        <begin position="1615"/>
        <end position="1638"/>
    </location>
</feature>
<accession>A0A6P9FFQ0</accession>
<dbReference type="FunFam" id="2.60.60.20:FF:000016">
    <property type="entry name" value="Polycystin family receptor for egg jelly"/>
    <property type="match status" value="1"/>
</dbReference>
<dbReference type="FunFam" id="1.10.287.70:FF:000141">
    <property type="entry name" value="Polycystin family receptor for egg jelly"/>
    <property type="match status" value="1"/>
</dbReference>
<keyword evidence="6 21" id="KW-0732">Signal</keyword>
<evidence type="ECO:0000256" key="3">
    <source>
        <dbReference type="ARBA" id="ARBA00007200"/>
    </source>
</evidence>
<feature type="compositionally biased region" description="Low complexity" evidence="19">
    <location>
        <begin position="56"/>
        <end position="65"/>
    </location>
</feature>
<comment type="function">
    <text evidence="12">Testis-specific protein that controls sperm transport and the timing of zona pellucida-evoked exocytosis of the sperm acrosome.</text>
</comment>
<feature type="transmembrane region" description="Helical" evidence="20">
    <location>
        <begin position="1469"/>
        <end position="1491"/>
    </location>
</feature>
<evidence type="ECO:0000256" key="16">
    <source>
        <dbReference type="ARBA" id="ARBA00082925"/>
    </source>
</evidence>
<dbReference type="SMART" id="SM00308">
    <property type="entry name" value="LH2"/>
    <property type="match status" value="1"/>
</dbReference>
<keyword evidence="11" id="KW-0968">Cytoplasmic vesicle</keyword>
<dbReference type="PRINTS" id="PR01433">
    <property type="entry name" value="POLYCYSTIN2"/>
</dbReference>
<evidence type="ECO:0000256" key="9">
    <source>
        <dbReference type="ARBA" id="ARBA00023180"/>
    </source>
</evidence>
<dbReference type="InterPro" id="IPR042060">
    <property type="entry name" value="PLAT_polycystin1"/>
</dbReference>
<dbReference type="Pfam" id="PF01477">
    <property type="entry name" value="PLAT"/>
    <property type="match status" value="1"/>
</dbReference>
<dbReference type="GO" id="GO:0050982">
    <property type="term" value="P:detection of mechanical stimulus"/>
    <property type="evidence" value="ECO:0007669"/>
    <property type="project" value="TreeGrafter"/>
</dbReference>
<dbReference type="InterPro" id="IPR002859">
    <property type="entry name" value="PKD/REJ-like"/>
</dbReference>
<evidence type="ECO:0000313" key="25">
    <source>
        <dbReference type="RefSeq" id="XP_035585049.1"/>
    </source>
</evidence>
<keyword evidence="5 20" id="KW-0812">Transmembrane</keyword>
<evidence type="ECO:0000256" key="2">
    <source>
        <dbReference type="ARBA" id="ARBA00004651"/>
    </source>
</evidence>
<dbReference type="RefSeq" id="XP_035585049.1">
    <property type="nucleotide sequence ID" value="XM_035729156.1"/>
</dbReference>
<evidence type="ECO:0000256" key="21">
    <source>
        <dbReference type="SAM" id="SignalP"/>
    </source>
</evidence>
<dbReference type="KEGG" id="zca:118357328"/>
<dbReference type="InterPro" id="IPR036392">
    <property type="entry name" value="PLAT/LH2_dom_sf"/>
</dbReference>
<feature type="transmembrane region" description="Helical" evidence="20">
    <location>
        <begin position="1226"/>
        <end position="1247"/>
    </location>
</feature>
<evidence type="ECO:0000256" key="5">
    <source>
        <dbReference type="ARBA" id="ARBA00022692"/>
    </source>
</evidence>
<evidence type="ECO:0000256" key="20">
    <source>
        <dbReference type="SAM" id="Phobius"/>
    </source>
</evidence>
<keyword evidence="24" id="KW-1185">Reference proteome</keyword>
<dbReference type="GO" id="GO:0005634">
    <property type="term" value="C:nucleus"/>
    <property type="evidence" value="ECO:0007669"/>
    <property type="project" value="UniProtKB-SubCell"/>
</dbReference>
<feature type="transmembrane region" description="Helical" evidence="20">
    <location>
        <begin position="1746"/>
        <end position="1770"/>
    </location>
</feature>
<proteinExistence type="inferred from homology"/>
<dbReference type="InterPro" id="IPR014010">
    <property type="entry name" value="REJ_dom"/>
</dbReference>
<comment type="similarity">
    <text evidence="3">Belongs to the polycystin family.</text>
</comment>
<dbReference type="SUPFAM" id="SSF49723">
    <property type="entry name" value="Lipase/lipooxygenase domain (PLAT/LH2 domain)"/>
    <property type="match status" value="1"/>
</dbReference>
<dbReference type="GO" id="GO:0002080">
    <property type="term" value="C:acrosomal membrane"/>
    <property type="evidence" value="ECO:0007669"/>
    <property type="project" value="UniProtKB-SubCell"/>
</dbReference>
<name>A0A6P9FFQ0_ZALCA</name>
<comment type="subcellular location">
    <subcellularLocation>
        <location evidence="2">Cell membrane</location>
        <topology evidence="2">Multi-pass membrane protein</topology>
    </subcellularLocation>
    <subcellularLocation>
        <location evidence="13">Cytoplasmic vesicle</location>
        <location evidence="13">Secretory vesicle</location>
        <location evidence="13">Acrosome membrane</location>
        <topology evidence="13">Multi-pass membrane protein</topology>
    </subcellularLocation>
    <subcellularLocation>
        <location evidence="1">Nucleus</location>
    </subcellularLocation>
</comment>
<evidence type="ECO:0000256" key="4">
    <source>
        <dbReference type="ARBA" id="ARBA00022475"/>
    </source>
</evidence>
<feature type="transmembrane region" description="Helical" evidence="20">
    <location>
        <begin position="1650"/>
        <end position="1672"/>
    </location>
</feature>
<keyword evidence="4" id="KW-1003">Cell membrane</keyword>
<feature type="compositionally biased region" description="Polar residues" evidence="19">
    <location>
        <begin position="1570"/>
        <end position="1600"/>
    </location>
</feature>
<feature type="domain" description="PLAT" evidence="22">
    <location>
        <begin position="1271"/>
        <end position="1388"/>
    </location>
</feature>
<evidence type="ECO:0000259" key="22">
    <source>
        <dbReference type="PROSITE" id="PS50095"/>
    </source>
</evidence>
<dbReference type="GeneID" id="118357328"/>
<feature type="region of interest" description="Disordered" evidence="19">
    <location>
        <begin position="1552"/>
        <end position="1600"/>
    </location>
</feature>
<feature type="transmembrane region" description="Helical" evidence="20">
    <location>
        <begin position="2004"/>
        <end position="2024"/>
    </location>
</feature>
<feature type="disulfide bond" evidence="17">
    <location>
        <begin position="1845"/>
        <end position="1862"/>
    </location>
</feature>
<evidence type="ECO:0000259" key="23">
    <source>
        <dbReference type="PROSITE" id="PS51111"/>
    </source>
</evidence>
<feature type="transmembrane region" description="Helical" evidence="20">
    <location>
        <begin position="1431"/>
        <end position="1449"/>
    </location>
</feature>
<dbReference type="Pfam" id="PF20519">
    <property type="entry name" value="Polycystin_dom"/>
    <property type="match status" value="1"/>
</dbReference>
<feature type="domain" description="REJ" evidence="23">
    <location>
        <begin position="253"/>
        <end position="951"/>
    </location>
</feature>
<feature type="transmembrane region" description="Helical" evidence="20">
    <location>
        <begin position="2076"/>
        <end position="2102"/>
    </location>
</feature>
<dbReference type="InterPro" id="IPR051223">
    <property type="entry name" value="Polycystin"/>
</dbReference>
<evidence type="ECO:0000256" key="19">
    <source>
        <dbReference type="SAM" id="MobiDB-lite"/>
    </source>
</evidence>
<dbReference type="Pfam" id="PF08016">
    <property type="entry name" value="PKD_channel"/>
    <property type="match status" value="1"/>
</dbReference>
<dbReference type="Proteomes" id="UP000515165">
    <property type="component" value="Chromosome 9"/>
</dbReference>
<dbReference type="Gene3D" id="1.10.287.70">
    <property type="match status" value="1"/>
</dbReference>
<feature type="transmembrane region" description="Helical" evidence="20">
    <location>
        <begin position="2123"/>
        <end position="2150"/>
    </location>
</feature>
<evidence type="ECO:0000256" key="7">
    <source>
        <dbReference type="ARBA" id="ARBA00022989"/>
    </source>
</evidence>
<evidence type="ECO:0000313" key="24">
    <source>
        <dbReference type="Proteomes" id="UP000515165"/>
    </source>
</evidence>
<organism evidence="24 25">
    <name type="scientific">Zalophus californianus</name>
    <name type="common">California sealion</name>
    <dbReference type="NCBI Taxonomy" id="9704"/>
    <lineage>
        <taxon>Eukaryota</taxon>
        <taxon>Metazoa</taxon>
        <taxon>Chordata</taxon>
        <taxon>Craniata</taxon>
        <taxon>Vertebrata</taxon>
        <taxon>Euteleostomi</taxon>
        <taxon>Mammalia</taxon>
        <taxon>Eutheria</taxon>
        <taxon>Laurasiatheria</taxon>
        <taxon>Carnivora</taxon>
        <taxon>Caniformia</taxon>
        <taxon>Pinnipedia</taxon>
        <taxon>Otariidae</taxon>
        <taxon>Zalophus</taxon>
    </lineage>
</organism>
<evidence type="ECO:0000256" key="6">
    <source>
        <dbReference type="ARBA" id="ARBA00022729"/>
    </source>
</evidence>
<reference evidence="25" key="1">
    <citation type="submission" date="2025-08" db="UniProtKB">
        <authorList>
            <consortium name="RefSeq"/>
        </authorList>
    </citation>
    <scope>IDENTIFICATION</scope>
    <source>
        <tissue evidence="25">Blood</tissue>
    </source>
</reference>
<keyword evidence="10" id="KW-0539">Nucleus</keyword>
<dbReference type="InterPro" id="IPR001024">
    <property type="entry name" value="PLAT/LH2_dom"/>
</dbReference>
<dbReference type="Gene3D" id="2.60.60.20">
    <property type="entry name" value="PLAT/LH2 domain"/>
    <property type="match status" value="1"/>
</dbReference>
<dbReference type="InterPro" id="IPR046791">
    <property type="entry name" value="Polycystin_dom"/>
</dbReference>
<dbReference type="Pfam" id="PF02010">
    <property type="entry name" value="REJ"/>
    <property type="match status" value="1"/>
</dbReference>
<feature type="transmembrane region" description="Helical" evidence="20">
    <location>
        <begin position="2185"/>
        <end position="2211"/>
    </location>
</feature>
<evidence type="ECO:0000256" key="11">
    <source>
        <dbReference type="ARBA" id="ARBA00023329"/>
    </source>
</evidence>
<evidence type="ECO:0000256" key="17">
    <source>
        <dbReference type="PIRSR" id="PIRSR603915-2"/>
    </source>
</evidence>
<dbReference type="InterPro" id="IPR003915">
    <property type="entry name" value="PKD_2"/>
</dbReference>
<dbReference type="PANTHER" id="PTHR10877">
    <property type="entry name" value="POLYCYSTIN FAMILY MEMBER"/>
    <property type="match status" value="1"/>
</dbReference>
<feature type="signal peptide" evidence="21">
    <location>
        <begin position="1"/>
        <end position="20"/>
    </location>
</feature>
<evidence type="ECO:0000256" key="13">
    <source>
        <dbReference type="ARBA" id="ARBA00060440"/>
    </source>
</evidence>
<dbReference type="GO" id="GO:0005509">
    <property type="term" value="F:calcium ion binding"/>
    <property type="evidence" value="ECO:0007669"/>
    <property type="project" value="InterPro"/>
</dbReference>
<keyword evidence="9" id="KW-0325">Glycoprotein</keyword>
<evidence type="ECO:0000256" key="18">
    <source>
        <dbReference type="PROSITE-ProRule" id="PRU00152"/>
    </source>
</evidence>
<evidence type="ECO:0000256" key="10">
    <source>
        <dbReference type="ARBA" id="ARBA00023242"/>
    </source>
</evidence>
<keyword evidence="7 20" id="KW-1133">Transmembrane helix</keyword>